<feature type="region of interest" description="Disordered" evidence="6">
    <location>
        <begin position="1"/>
        <end position="22"/>
    </location>
</feature>
<feature type="region of interest" description="Disordered" evidence="6">
    <location>
        <begin position="312"/>
        <end position="333"/>
    </location>
</feature>
<organism evidence="8 9">
    <name type="scientific">Ascochyta lentis</name>
    <dbReference type="NCBI Taxonomy" id="205686"/>
    <lineage>
        <taxon>Eukaryota</taxon>
        <taxon>Fungi</taxon>
        <taxon>Dikarya</taxon>
        <taxon>Ascomycota</taxon>
        <taxon>Pezizomycotina</taxon>
        <taxon>Dothideomycetes</taxon>
        <taxon>Pleosporomycetidae</taxon>
        <taxon>Pleosporales</taxon>
        <taxon>Pleosporineae</taxon>
        <taxon>Didymellaceae</taxon>
        <taxon>Ascochyta</taxon>
    </lineage>
</organism>
<dbReference type="CDD" id="cd03469">
    <property type="entry name" value="Rieske_RO_Alpha_N"/>
    <property type="match status" value="1"/>
</dbReference>
<dbReference type="OrthoDB" id="426882at2759"/>
<dbReference type="PRINTS" id="PR00090">
    <property type="entry name" value="RNGDIOXGNASE"/>
</dbReference>
<feature type="domain" description="Rieske" evidence="7">
    <location>
        <begin position="50"/>
        <end position="133"/>
    </location>
</feature>
<evidence type="ECO:0000313" key="9">
    <source>
        <dbReference type="Proteomes" id="UP000651452"/>
    </source>
</evidence>
<keyword evidence="2" id="KW-0479">Metal-binding</keyword>
<comment type="caution">
    <text evidence="8">The sequence shown here is derived from an EMBL/GenBank/DDBJ whole genome shotgun (WGS) entry which is preliminary data.</text>
</comment>
<gene>
    <name evidence="8" type="ORF">EKO04_003881</name>
</gene>
<dbReference type="SUPFAM" id="SSF50022">
    <property type="entry name" value="ISP domain"/>
    <property type="match status" value="1"/>
</dbReference>
<feature type="compositionally biased region" description="Basic and acidic residues" evidence="6">
    <location>
        <begin position="1"/>
        <end position="10"/>
    </location>
</feature>
<dbReference type="GO" id="GO:0051537">
    <property type="term" value="F:2 iron, 2 sulfur cluster binding"/>
    <property type="evidence" value="ECO:0007669"/>
    <property type="project" value="UniProtKB-KW"/>
</dbReference>
<protein>
    <recommendedName>
        <fullName evidence="7">Rieske domain-containing protein</fullName>
    </recommendedName>
</protein>
<keyword evidence="1" id="KW-0001">2Fe-2S</keyword>
<evidence type="ECO:0000256" key="3">
    <source>
        <dbReference type="ARBA" id="ARBA00023002"/>
    </source>
</evidence>
<proteinExistence type="predicted"/>
<dbReference type="PROSITE" id="PS51296">
    <property type="entry name" value="RIESKE"/>
    <property type="match status" value="1"/>
</dbReference>
<dbReference type="SUPFAM" id="SSF55961">
    <property type="entry name" value="Bet v1-like"/>
    <property type="match status" value="1"/>
</dbReference>
<reference evidence="8" key="1">
    <citation type="submission" date="2018-12" db="EMBL/GenBank/DDBJ databases">
        <authorList>
            <person name="Syme R.A."/>
            <person name="Farfan-Caceres L."/>
            <person name="Lichtenzveig J."/>
        </authorList>
    </citation>
    <scope>NUCLEOTIDE SEQUENCE</scope>
    <source>
        <strain evidence="8">Al4</strain>
    </source>
</reference>
<dbReference type="Gene3D" id="2.102.10.10">
    <property type="entry name" value="Rieske [2Fe-2S] iron-sulphur domain"/>
    <property type="match status" value="1"/>
</dbReference>
<dbReference type="EMBL" id="RZGK01000006">
    <property type="protein sequence ID" value="KAF9698548.1"/>
    <property type="molecule type" value="Genomic_DNA"/>
</dbReference>
<dbReference type="Proteomes" id="UP000651452">
    <property type="component" value="Unassembled WGS sequence"/>
</dbReference>
<evidence type="ECO:0000256" key="2">
    <source>
        <dbReference type="ARBA" id="ARBA00022723"/>
    </source>
</evidence>
<sequence>MGSTMKHYDTTRSNSMTDGDKSSECVLPASWYSSQEMYDFERRAIFSKRWLFVSHKSRLTHTGDWLRYSFASYDIILTRDRTGTINTFHNVCRHRAYPVIEKEGAGNNKILACRYHGWSYGLNGKLAKAPGYQEMNLDKDQNSLFRCHTRIDSNGFIWINLDAKESPEAPWEEHFDDSDAQDQYNHIDFQNYAFDRELKKEDCKFNWKNGPVHSTPEQIKKDFGTASMFCFPNTSSAISTKFIVIQKILPQAPNKSTKHIEIYRHKDCSDAEFESISNAYASAMEAEKATESVSTFFQNALRDAVTEHYKQEKGAGKEIWPSRPANGGVADQADEDEEVCAGLACGTQKEILAW</sequence>
<evidence type="ECO:0000313" key="8">
    <source>
        <dbReference type="EMBL" id="KAF9698548.1"/>
    </source>
</evidence>
<dbReference type="InterPro" id="IPR036922">
    <property type="entry name" value="Rieske_2Fe-2S_sf"/>
</dbReference>
<keyword evidence="5" id="KW-0411">Iron-sulfur</keyword>
<keyword evidence="9" id="KW-1185">Reference proteome</keyword>
<keyword evidence="4" id="KW-0408">Iron</keyword>
<dbReference type="Pfam" id="PF00355">
    <property type="entry name" value="Rieske"/>
    <property type="match status" value="1"/>
</dbReference>
<dbReference type="PANTHER" id="PTHR43756:SF5">
    <property type="entry name" value="CHOLINE MONOOXYGENASE, CHLOROPLASTIC"/>
    <property type="match status" value="1"/>
</dbReference>
<evidence type="ECO:0000256" key="1">
    <source>
        <dbReference type="ARBA" id="ARBA00022714"/>
    </source>
</evidence>
<evidence type="ECO:0000259" key="7">
    <source>
        <dbReference type="PROSITE" id="PS51296"/>
    </source>
</evidence>
<dbReference type="InterPro" id="IPR001663">
    <property type="entry name" value="Rng_hydr_dOase-A"/>
</dbReference>
<keyword evidence="3" id="KW-0560">Oxidoreductase</keyword>
<dbReference type="PANTHER" id="PTHR43756">
    <property type="entry name" value="CHOLINE MONOOXYGENASE, CHLOROPLASTIC"/>
    <property type="match status" value="1"/>
</dbReference>
<evidence type="ECO:0000256" key="4">
    <source>
        <dbReference type="ARBA" id="ARBA00023004"/>
    </source>
</evidence>
<dbReference type="GO" id="GO:0046872">
    <property type="term" value="F:metal ion binding"/>
    <property type="evidence" value="ECO:0007669"/>
    <property type="project" value="UniProtKB-KW"/>
</dbReference>
<name>A0A8H7J8M0_9PLEO</name>
<reference evidence="8" key="2">
    <citation type="submission" date="2020-09" db="EMBL/GenBank/DDBJ databases">
        <title>Reference genome assembly for Australian Ascochyta lentis isolate Al4.</title>
        <authorList>
            <person name="Lee R.C."/>
            <person name="Farfan-Caceres L.M."/>
            <person name="Debler J.W."/>
            <person name="Williams A.H."/>
            <person name="Henares B.M."/>
        </authorList>
    </citation>
    <scope>NUCLEOTIDE SEQUENCE</scope>
    <source>
        <strain evidence="8">Al4</strain>
    </source>
</reference>
<dbReference type="InterPro" id="IPR017941">
    <property type="entry name" value="Rieske_2Fe-2S"/>
</dbReference>
<accession>A0A8H7J8M0</accession>
<dbReference type="GO" id="GO:0016491">
    <property type="term" value="F:oxidoreductase activity"/>
    <property type="evidence" value="ECO:0007669"/>
    <property type="project" value="UniProtKB-KW"/>
</dbReference>
<evidence type="ECO:0000256" key="6">
    <source>
        <dbReference type="SAM" id="MobiDB-lite"/>
    </source>
</evidence>
<dbReference type="AlphaFoldDB" id="A0A8H7J8M0"/>
<evidence type="ECO:0000256" key="5">
    <source>
        <dbReference type="ARBA" id="ARBA00023014"/>
    </source>
</evidence>